<dbReference type="AlphaFoldDB" id="A0AAN6YNM4"/>
<name>A0AAN6YNM4_9PEZI</name>
<sequence length="946" mass="107325">MAEVVGTAVGVISLGIRVCQGVTFYLRSIKGREKRISDALKEVETLMTALDAFRRLLSDLGDKQDDMKLVQCALADCDKRLIAMEQLLLGWNGADPTGRFGNKLKRFGRAIIHPLREEELISLQQQVQGLLSNLDQIKSTISLKRQIHVEEALTSNLVHMNEHAGQVRLDIRDLDSNVGGTLTLIHDDLRAMGLAQRLMYGRVAELLGQMTTDTNSDVLRRRFSNYGIYGGEAMSLHKPNVCSCTQTRHPDRYVYKLLGVKVQFDQPQPQSHHKGCKLSGVNRTIRQKRTVQADFPIRLGWLLGRINWLSVHYVKGINTVGLSLRFRNIVPFKQCMVCQQLRIMSIEAQREPPEACALIVGQTERSVLAFYHNGRASPGDRDEKGYSHSLCYNNSQGILENSVEQTLIRSIFSNFVQTFTTDQDLGPVDNIANHNVGTERILKAISEQSMESLDAEIKQNPNSLTKRFRHHTLLQAAITWPDGLQRLLSTAAVKNLDSGQYVSPFFLSCRFKHPEALSFLMEAGYRIPTNYTAGNQATSFDLKCLNATTNECVLAFARCLADRRRKLLLIAQETLGVYWNWYPESVPDSISDSICTLLKAHNIIVPDYLAVPSRLRAIMIWRGEIVAPLTWHEQPSSLLSTISWLEQHGFLQAKASDPLKLGLNIYATGWHYWATALGYGLWNLTWECWRTSLAWSLISKLPVATNIVHDNCVCWCSEKGTGCSPIKALWKAYTARTNCRRRAGVMPNRFRDLSDNPFLSTLSFPEDFIRFLTFEALEMTHTCCSVHRVETDPEIRLYNEDEQDPDTDSVMFNNDQVVLVACPPRLLGEIRAQDHEKRNAELLEELMNDFDQEMNKMNLTLEDFLSSYWRDKMLGSFDVNEEEVGRMKNLVGKVTCELPKSVEEFLGRDFWGVSAGDDGSEMESRGGNKTLLERYYRLFPDVPSYL</sequence>
<proteinExistence type="predicted"/>
<accession>A0AAN6YNM4</accession>
<evidence type="ECO:0000313" key="2">
    <source>
        <dbReference type="Proteomes" id="UP001301958"/>
    </source>
</evidence>
<comment type="caution">
    <text evidence="1">The sequence shown here is derived from an EMBL/GenBank/DDBJ whole genome shotgun (WGS) entry which is preliminary data.</text>
</comment>
<reference evidence="1" key="2">
    <citation type="submission" date="2023-05" db="EMBL/GenBank/DDBJ databases">
        <authorList>
            <consortium name="Lawrence Berkeley National Laboratory"/>
            <person name="Steindorff A."/>
            <person name="Hensen N."/>
            <person name="Bonometti L."/>
            <person name="Westerberg I."/>
            <person name="Brannstrom I.O."/>
            <person name="Guillou S."/>
            <person name="Cros-Aarteil S."/>
            <person name="Calhoun S."/>
            <person name="Haridas S."/>
            <person name="Kuo A."/>
            <person name="Mondo S."/>
            <person name="Pangilinan J."/>
            <person name="Riley R."/>
            <person name="Labutti K."/>
            <person name="Andreopoulos B."/>
            <person name="Lipzen A."/>
            <person name="Chen C."/>
            <person name="Yanf M."/>
            <person name="Daum C."/>
            <person name="Ng V."/>
            <person name="Clum A."/>
            <person name="Ohm R."/>
            <person name="Martin F."/>
            <person name="Silar P."/>
            <person name="Natvig D."/>
            <person name="Lalanne C."/>
            <person name="Gautier V."/>
            <person name="Ament-Velasquez S.L."/>
            <person name="Kruys A."/>
            <person name="Hutchinson M.I."/>
            <person name="Powell A.J."/>
            <person name="Barry K."/>
            <person name="Miller A.N."/>
            <person name="Grigoriev I.V."/>
            <person name="Debuchy R."/>
            <person name="Gladieux P."/>
            <person name="Thoren M.H."/>
            <person name="Johannesson H."/>
        </authorList>
    </citation>
    <scope>NUCLEOTIDE SEQUENCE</scope>
    <source>
        <strain evidence="1">CBS 990.96</strain>
    </source>
</reference>
<keyword evidence="2" id="KW-1185">Reference proteome</keyword>
<organism evidence="1 2">
    <name type="scientific">Podospora fimiseda</name>
    <dbReference type="NCBI Taxonomy" id="252190"/>
    <lineage>
        <taxon>Eukaryota</taxon>
        <taxon>Fungi</taxon>
        <taxon>Dikarya</taxon>
        <taxon>Ascomycota</taxon>
        <taxon>Pezizomycotina</taxon>
        <taxon>Sordariomycetes</taxon>
        <taxon>Sordariomycetidae</taxon>
        <taxon>Sordariales</taxon>
        <taxon>Podosporaceae</taxon>
        <taxon>Podospora</taxon>
    </lineage>
</organism>
<dbReference type="EMBL" id="MU865559">
    <property type="protein sequence ID" value="KAK4221326.1"/>
    <property type="molecule type" value="Genomic_DNA"/>
</dbReference>
<reference evidence="1" key="1">
    <citation type="journal article" date="2023" name="Mol. Phylogenet. Evol.">
        <title>Genome-scale phylogeny and comparative genomics of the fungal order Sordariales.</title>
        <authorList>
            <person name="Hensen N."/>
            <person name="Bonometti L."/>
            <person name="Westerberg I."/>
            <person name="Brannstrom I.O."/>
            <person name="Guillou S."/>
            <person name="Cros-Aarteil S."/>
            <person name="Calhoun S."/>
            <person name="Haridas S."/>
            <person name="Kuo A."/>
            <person name="Mondo S."/>
            <person name="Pangilinan J."/>
            <person name="Riley R."/>
            <person name="LaButti K."/>
            <person name="Andreopoulos B."/>
            <person name="Lipzen A."/>
            <person name="Chen C."/>
            <person name="Yan M."/>
            <person name="Daum C."/>
            <person name="Ng V."/>
            <person name="Clum A."/>
            <person name="Steindorff A."/>
            <person name="Ohm R.A."/>
            <person name="Martin F."/>
            <person name="Silar P."/>
            <person name="Natvig D.O."/>
            <person name="Lalanne C."/>
            <person name="Gautier V."/>
            <person name="Ament-Velasquez S.L."/>
            <person name="Kruys A."/>
            <person name="Hutchinson M.I."/>
            <person name="Powell A.J."/>
            <person name="Barry K."/>
            <person name="Miller A.N."/>
            <person name="Grigoriev I.V."/>
            <person name="Debuchy R."/>
            <person name="Gladieux P."/>
            <person name="Hiltunen Thoren M."/>
            <person name="Johannesson H."/>
        </authorList>
    </citation>
    <scope>NUCLEOTIDE SEQUENCE</scope>
    <source>
        <strain evidence="1">CBS 990.96</strain>
    </source>
</reference>
<protein>
    <recommendedName>
        <fullName evidence="3">Fungal N-terminal domain-containing protein</fullName>
    </recommendedName>
</protein>
<evidence type="ECO:0008006" key="3">
    <source>
        <dbReference type="Google" id="ProtNLM"/>
    </source>
</evidence>
<evidence type="ECO:0000313" key="1">
    <source>
        <dbReference type="EMBL" id="KAK4221326.1"/>
    </source>
</evidence>
<gene>
    <name evidence="1" type="ORF">QBC38DRAFT_461606</name>
</gene>
<dbReference type="Proteomes" id="UP001301958">
    <property type="component" value="Unassembled WGS sequence"/>
</dbReference>